<dbReference type="AlphaFoldDB" id="D2C0R0"/>
<dbReference type="EMBL" id="CP001836">
    <property type="protein sequence ID" value="ACZ76981.1"/>
    <property type="molecule type" value="Genomic_DNA"/>
</dbReference>
<dbReference type="STRING" id="590409.Dd586_2127"/>
<gene>
    <name evidence="1" type="ordered locus">Dd586_2127</name>
</gene>
<dbReference type="HOGENOM" id="CLU_3152143_0_0_6"/>
<name>D2C0R0_DICZ5</name>
<accession>D2C0R0</accession>
<evidence type="ECO:0000313" key="2">
    <source>
        <dbReference type="Proteomes" id="UP000001446"/>
    </source>
</evidence>
<keyword evidence="2" id="KW-1185">Reference proteome</keyword>
<dbReference type="Proteomes" id="UP000001446">
    <property type="component" value="Chromosome"/>
</dbReference>
<dbReference type="KEGG" id="ddc:Dd586_2127"/>
<proteinExistence type="predicted"/>
<sequence>MAKRPQSNHPKSLKNIELIQIKKHRKSKSPASTKKKLHSLTFRRNVIF</sequence>
<organism evidence="1 2">
    <name type="scientific">Dickeya zeae (strain Ech586)</name>
    <name type="common">Dickeya dadantii (strain Ech586)</name>
    <dbReference type="NCBI Taxonomy" id="590409"/>
    <lineage>
        <taxon>Bacteria</taxon>
        <taxon>Pseudomonadati</taxon>
        <taxon>Pseudomonadota</taxon>
        <taxon>Gammaproteobacteria</taxon>
        <taxon>Enterobacterales</taxon>
        <taxon>Pectobacteriaceae</taxon>
        <taxon>Dickeya</taxon>
        <taxon>Dickeya parazeae</taxon>
    </lineage>
</organism>
<protein>
    <submittedName>
        <fullName evidence="1">Uncharacterized protein</fullName>
    </submittedName>
</protein>
<evidence type="ECO:0000313" key="1">
    <source>
        <dbReference type="EMBL" id="ACZ76981.1"/>
    </source>
</evidence>
<reference evidence="1" key="1">
    <citation type="submission" date="2009-12" db="EMBL/GenBank/DDBJ databases">
        <title>Complete sequence of Dickeya dadantii Ech586.</title>
        <authorList>
            <consortium name="US DOE Joint Genome Institute"/>
            <person name="Lucas S."/>
            <person name="Copeland A."/>
            <person name="Lapidus A."/>
            <person name="Glavina del Rio T."/>
            <person name="Tice H."/>
            <person name="Bruce D."/>
            <person name="Goodwin L."/>
            <person name="Pitluck S."/>
            <person name="Munk A.C."/>
            <person name="Brettin T."/>
            <person name="Detter J.C."/>
            <person name="Han C."/>
            <person name="Tapia R."/>
            <person name="Larimer F."/>
            <person name="Land M."/>
            <person name="Hauser L."/>
            <person name="Kyrpides N."/>
            <person name="Mikhailova N."/>
            <person name="Balakrishnan V."/>
            <person name="Glasner J."/>
            <person name="Perna N.T."/>
        </authorList>
    </citation>
    <scope>NUCLEOTIDE SEQUENCE [LARGE SCALE GENOMIC DNA]</scope>
    <source>
        <strain evidence="1">Ech586</strain>
    </source>
</reference>